<dbReference type="PANTHER" id="PTHR33875:SF2">
    <property type="entry name" value="ACR183CP"/>
    <property type="match status" value="1"/>
</dbReference>
<accession>A0A951QTQ5</accession>
<dbReference type="AlphaFoldDB" id="A0A951QTQ5"/>
<dbReference type="Pfam" id="PF13462">
    <property type="entry name" value="Thioredoxin_4"/>
    <property type="match status" value="1"/>
</dbReference>
<organism evidence="2 3">
    <name type="scientific">Cyanomargarita calcarea GSE-NOS-MK-12-04C</name>
    <dbReference type="NCBI Taxonomy" id="2839659"/>
    <lineage>
        <taxon>Bacteria</taxon>
        <taxon>Bacillati</taxon>
        <taxon>Cyanobacteriota</taxon>
        <taxon>Cyanophyceae</taxon>
        <taxon>Nostocales</taxon>
        <taxon>Cyanomargaritaceae</taxon>
        <taxon>Cyanomargarita</taxon>
    </lineage>
</organism>
<sequence length="200" mass="22556">MATDDTVIKTDFSRLIKPVRECDGSSAAFPSVSYEYGDRIIGSIHAPVILVKYGDYYCPHCGEACSIVKQIQQQLDSQLCFVFRHFPLTQIHERAQKAAEVAEIAAAQGKFWQMHYCLFEHQQALDDGSLVEYAVELGLDISCFLRNLSEHIFAWKVQADFRSGVESGVTGTPTFFINGVRLHDSWQMDTLLTAIEQVRN</sequence>
<dbReference type="InterPro" id="IPR036249">
    <property type="entry name" value="Thioredoxin-like_sf"/>
</dbReference>
<proteinExistence type="predicted"/>
<name>A0A951QTQ5_9CYAN</name>
<gene>
    <name evidence="2" type="ORF">KME60_30265</name>
</gene>
<dbReference type="Gene3D" id="3.40.30.10">
    <property type="entry name" value="Glutaredoxin"/>
    <property type="match status" value="1"/>
</dbReference>
<protein>
    <submittedName>
        <fullName evidence="2">DsbA family protein</fullName>
    </submittedName>
</protein>
<dbReference type="Proteomes" id="UP000729701">
    <property type="component" value="Unassembled WGS sequence"/>
</dbReference>
<dbReference type="EMBL" id="JAHHGZ010000049">
    <property type="protein sequence ID" value="MBW4671596.1"/>
    <property type="molecule type" value="Genomic_DNA"/>
</dbReference>
<reference evidence="2" key="1">
    <citation type="submission" date="2021-05" db="EMBL/GenBank/DDBJ databases">
        <authorList>
            <person name="Pietrasiak N."/>
            <person name="Ward R."/>
            <person name="Stajich J.E."/>
            <person name="Kurbessoian T."/>
        </authorList>
    </citation>
    <scope>NUCLEOTIDE SEQUENCE</scope>
    <source>
        <strain evidence="2">GSE-NOS-MK-12-04C</strain>
    </source>
</reference>
<evidence type="ECO:0000259" key="1">
    <source>
        <dbReference type="PROSITE" id="PS51352"/>
    </source>
</evidence>
<evidence type="ECO:0000313" key="2">
    <source>
        <dbReference type="EMBL" id="MBW4671596.1"/>
    </source>
</evidence>
<evidence type="ECO:0000313" key="3">
    <source>
        <dbReference type="Proteomes" id="UP000729701"/>
    </source>
</evidence>
<reference evidence="2" key="2">
    <citation type="journal article" date="2022" name="Microbiol. Resour. Announc.">
        <title>Metagenome Sequencing to Explore Phylogenomics of Terrestrial Cyanobacteria.</title>
        <authorList>
            <person name="Ward R.D."/>
            <person name="Stajich J.E."/>
            <person name="Johansen J.R."/>
            <person name="Huntemann M."/>
            <person name="Clum A."/>
            <person name="Foster B."/>
            <person name="Foster B."/>
            <person name="Roux S."/>
            <person name="Palaniappan K."/>
            <person name="Varghese N."/>
            <person name="Mukherjee S."/>
            <person name="Reddy T.B.K."/>
            <person name="Daum C."/>
            <person name="Copeland A."/>
            <person name="Chen I.A."/>
            <person name="Ivanova N.N."/>
            <person name="Kyrpides N.C."/>
            <person name="Shapiro N."/>
            <person name="Eloe-Fadrosh E.A."/>
            <person name="Pietrasiak N."/>
        </authorList>
    </citation>
    <scope>NUCLEOTIDE SEQUENCE</scope>
    <source>
        <strain evidence="2">GSE-NOS-MK-12-04C</strain>
    </source>
</reference>
<dbReference type="InterPro" id="IPR013766">
    <property type="entry name" value="Thioredoxin_domain"/>
</dbReference>
<dbReference type="PROSITE" id="PS51352">
    <property type="entry name" value="THIOREDOXIN_2"/>
    <property type="match status" value="1"/>
</dbReference>
<dbReference type="PANTHER" id="PTHR33875">
    <property type="entry name" value="OS09G0542200 PROTEIN"/>
    <property type="match status" value="1"/>
</dbReference>
<dbReference type="SUPFAM" id="SSF52833">
    <property type="entry name" value="Thioredoxin-like"/>
    <property type="match status" value="1"/>
</dbReference>
<comment type="caution">
    <text evidence="2">The sequence shown here is derived from an EMBL/GenBank/DDBJ whole genome shotgun (WGS) entry which is preliminary data.</text>
</comment>
<dbReference type="InterPro" id="IPR012336">
    <property type="entry name" value="Thioredoxin-like_fold"/>
</dbReference>
<feature type="domain" description="Thioredoxin" evidence="1">
    <location>
        <begin position="1"/>
        <end position="200"/>
    </location>
</feature>